<keyword evidence="2" id="KW-1185">Reference proteome</keyword>
<dbReference type="OrthoDB" id="514967at2759"/>
<accession>A0A7J0H7V3</accession>
<name>A0A7J0H7V3_9ERIC</name>
<dbReference type="Proteomes" id="UP000585474">
    <property type="component" value="Unassembled WGS sequence"/>
</dbReference>
<reference evidence="1 2" key="1">
    <citation type="submission" date="2019-07" db="EMBL/GenBank/DDBJ databases">
        <title>De Novo Assembly of kiwifruit Actinidia rufa.</title>
        <authorList>
            <person name="Sugita-Konishi S."/>
            <person name="Sato K."/>
            <person name="Mori E."/>
            <person name="Abe Y."/>
            <person name="Kisaki G."/>
            <person name="Hamano K."/>
            <person name="Suezawa K."/>
            <person name="Otani M."/>
            <person name="Fukuda T."/>
            <person name="Manabe T."/>
            <person name="Gomi K."/>
            <person name="Tabuchi M."/>
            <person name="Akimitsu K."/>
            <person name="Kataoka I."/>
        </authorList>
    </citation>
    <scope>NUCLEOTIDE SEQUENCE [LARGE SCALE GENOMIC DNA]</scope>
    <source>
        <strain evidence="2">cv. Fuchu</strain>
    </source>
</reference>
<gene>
    <name evidence="1" type="ORF">Acr_27g0008880</name>
</gene>
<evidence type="ECO:0000313" key="1">
    <source>
        <dbReference type="EMBL" id="GFZ19149.1"/>
    </source>
</evidence>
<protein>
    <submittedName>
        <fullName evidence="1">Uncharacterized protein</fullName>
    </submittedName>
</protein>
<evidence type="ECO:0000313" key="2">
    <source>
        <dbReference type="Proteomes" id="UP000585474"/>
    </source>
</evidence>
<comment type="caution">
    <text evidence="1">The sequence shown here is derived from an EMBL/GenBank/DDBJ whole genome shotgun (WGS) entry which is preliminary data.</text>
</comment>
<sequence length="344" mass="37233">MAQIIEVYGSLSCRKIGQRTRGIRDMDWDFTELVQENNTQIGSNGFGVHKNAESFSVDLKLGGLGDFRDGLLNKLEEPRGGSTVSSPSKRKKGIHETQNGLCLVDECRADLSKCRSSITGAIGCANAILRHQLWLLEAKSNGFASNVAGPGLLQFSVPQSYTTSTVGVISPLPRVAKQHQEFYATDQHGKVPYSLARNYNGRDKQLPFLLTSDPERSNQADPEVSICQQIVNNCGPAETGSQKALSGSLTQSINSKRALSLLSTHATRTLVTSSSHLVPQGVIKPNQPIGLRLDLVQYSDSRGTEEGPPILVPQARNSNNLCDEMFQAAPDDLLEKGASRSTLA</sequence>
<proteinExistence type="predicted"/>
<dbReference type="EMBL" id="BJWL01000027">
    <property type="protein sequence ID" value="GFZ19149.1"/>
    <property type="molecule type" value="Genomic_DNA"/>
</dbReference>
<organism evidence="1 2">
    <name type="scientific">Actinidia rufa</name>
    <dbReference type="NCBI Taxonomy" id="165716"/>
    <lineage>
        <taxon>Eukaryota</taxon>
        <taxon>Viridiplantae</taxon>
        <taxon>Streptophyta</taxon>
        <taxon>Embryophyta</taxon>
        <taxon>Tracheophyta</taxon>
        <taxon>Spermatophyta</taxon>
        <taxon>Magnoliopsida</taxon>
        <taxon>eudicotyledons</taxon>
        <taxon>Gunneridae</taxon>
        <taxon>Pentapetalae</taxon>
        <taxon>asterids</taxon>
        <taxon>Ericales</taxon>
        <taxon>Actinidiaceae</taxon>
        <taxon>Actinidia</taxon>
    </lineage>
</organism>
<dbReference type="AlphaFoldDB" id="A0A7J0H7V3"/>